<keyword evidence="3" id="KW-0233">DNA recombination</keyword>
<dbReference type="InterPro" id="IPR010998">
    <property type="entry name" value="Integrase_recombinase_N"/>
</dbReference>
<evidence type="ECO:0000313" key="5">
    <source>
        <dbReference type="EMBL" id="SJZ77877.1"/>
    </source>
</evidence>
<keyword evidence="2" id="KW-0238">DNA-binding</keyword>
<dbReference type="STRING" id="413434.SAMN04488132_104230"/>
<dbReference type="InterPro" id="IPR011010">
    <property type="entry name" value="DNA_brk_join_enz"/>
</dbReference>
<dbReference type="PANTHER" id="PTHR30349">
    <property type="entry name" value="PHAGE INTEGRASE-RELATED"/>
    <property type="match status" value="1"/>
</dbReference>
<evidence type="ECO:0000259" key="4">
    <source>
        <dbReference type="PROSITE" id="PS51898"/>
    </source>
</evidence>
<proteinExistence type="inferred from homology"/>
<dbReference type="PANTHER" id="PTHR30349:SF41">
    <property type="entry name" value="INTEGRASE_RECOMBINASE PROTEIN MJ0367-RELATED"/>
    <property type="match status" value="1"/>
</dbReference>
<dbReference type="Proteomes" id="UP000190888">
    <property type="component" value="Unassembled WGS sequence"/>
</dbReference>
<dbReference type="AlphaFoldDB" id="A0A1T4NFV2"/>
<dbReference type="CDD" id="cd00397">
    <property type="entry name" value="DNA_BRE_C"/>
    <property type="match status" value="1"/>
</dbReference>
<dbReference type="InterPro" id="IPR013762">
    <property type="entry name" value="Integrase-like_cat_sf"/>
</dbReference>
<gene>
    <name evidence="5" type="ORF">SAMN04488132_104230</name>
</gene>
<dbReference type="GO" id="GO:0006310">
    <property type="term" value="P:DNA recombination"/>
    <property type="evidence" value="ECO:0007669"/>
    <property type="project" value="UniProtKB-KW"/>
</dbReference>
<dbReference type="Gene3D" id="1.10.443.10">
    <property type="entry name" value="Intergrase catalytic core"/>
    <property type="match status" value="1"/>
</dbReference>
<dbReference type="InterPro" id="IPR050090">
    <property type="entry name" value="Tyrosine_recombinase_XerCD"/>
</dbReference>
<comment type="similarity">
    <text evidence="1">Belongs to the 'phage' integrase family.</text>
</comment>
<dbReference type="GO" id="GO:0015074">
    <property type="term" value="P:DNA integration"/>
    <property type="evidence" value="ECO:0007669"/>
    <property type="project" value="InterPro"/>
</dbReference>
<dbReference type="EMBL" id="FUWH01000004">
    <property type="protein sequence ID" value="SJZ77877.1"/>
    <property type="molecule type" value="Genomic_DNA"/>
</dbReference>
<evidence type="ECO:0000256" key="3">
    <source>
        <dbReference type="ARBA" id="ARBA00023172"/>
    </source>
</evidence>
<dbReference type="RefSeq" id="WP_078831199.1">
    <property type="nucleotide sequence ID" value="NZ_FUWH01000004.1"/>
</dbReference>
<evidence type="ECO:0000256" key="1">
    <source>
        <dbReference type="ARBA" id="ARBA00008857"/>
    </source>
</evidence>
<protein>
    <submittedName>
        <fullName evidence="5">Integrase/recombinase XerD</fullName>
    </submittedName>
</protein>
<evidence type="ECO:0000313" key="6">
    <source>
        <dbReference type="Proteomes" id="UP000190888"/>
    </source>
</evidence>
<dbReference type="GO" id="GO:0003677">
    <property type="term" value="F:DNA binding"/>
    <property type="evidence" value="ECO:0007669"/>
    <property type="project" value="UniProtKB-KW"/>
</dbReference>
<dbReference type="InterPro" id="IPR002104">
    <property type="entry name" value="Integrase_catalytic"/>
</dbReference>
<dbReference type="PROSITE" id="PS51898">
    <property type="entry name" value="TYR_RECOMBINASE"/>
    <property type="match status" value="1"/>
</dbReference>
<dbReference type="SUPFAM" id="SSF56349">
    <property type="entry name" value="DNA breaking-rejoining enzymes"/>
    <property type="match status" value="1"/>
</dbReference>
<dbReference type="Pfam" id="PF00589">
    <property type="entry name" value="Phage_integrase"/>
    <property type="match status" value="1"/>
</dbReference>
<dbReference type="OrthoDB" id="9801717at2"/>
<dbReference type="Gene3D" id="1.10.150.130">
    <property type="match status" value="1"/>
</dbReference>
<sequence length="298" mass="34474">MDIERATTLFLDSQRYFKNATQTSLTSSRQEIRHFTRSVGIVKVSDISAHNLGDYIINGLRERNWKMTTVLTKRHTLNPFFDWCVQQGHLNSNPLELIPKPRVEYHLMPSLTRQQASHLLTVVYNCYHRTDFSRYRSYAMIATCIFAGVRRSELFQLKVEEVDFGRQAIIITQGKGRKDRIIPLNESLSTILKEYINQRKKIHPTVPELFCQNSGKAKYCGYAFKFIINRFVKISAIPFTLNTLRHTFATLLLESGADLHAISKMMGHANIETTRRYLNVCVEHLRGQIGKHPVSIEK</sequence>
<evidence type="ECO:0000256" key="2">
    <source>
        <dbReference type="ARBA" id="ARBA00023125"/>
    </source>
</evidence>
<feature type="domain" description="Tyr recombinase" evidence="4">
    <location>
        <begin position="106"/>
        <end position="290"/>
    </location>
</feature>
<name>A0A1T4NFV2_9BACT</name>
<accession>A0A1T4NFV2</accession>
<keyword evidence="6" id="KW-1185">Reference proteome</keyword>
<reference evidence="5 6" key="1">
    <citation type="submission" date="2017-02" db="EMBL/GenBank/DDBJ databases">
        <authorList>
            <person name="Peterson S.W."/>
        </authorList>
    </citation>
    <scope>NUCLEOTIDE SEQUENCE [LARGE SCALE GENOMIC DNA]</scope>
    <source>
        <strain evidence="5 6">DSM 22335</strain>
    </source>
</reference>
<organism evidence="5 6">
    <name type="scientific">Sediminibacterium ginsengisoli</name>
    <dbReference type="NCBI Taxonomy" id="413434"/>
    <lineage>
        <taxon>Bacteria</taxon>
        <taxon>Pseudomonadati</taxon>
        <taxon>Bacteroidota</taxon>
        <taxon>Chitinophagia</taxon>
        <taxon>Chitinophagales</taxon>
        <taxon>Chitinophagaceae</taxon>
        <taxon>Sediminibacterium</taxon>
    </lineage>
</organism>